<evidence type="ECO:0000313" key="2">
    <source>
        <dbReference type="Proteomes" id="UP000588806"/>
    </source>
</evidence>
<comment type="caution">
    <text evidence="1">The sequence shown here is derived from an EMBL/GenBank/DDBJ whole genome shotgun (WGS) entry which is preliminary data.</text>
</comment>
<reference evidence="1 2" key="1">
    <citation type="submission" date="2020-05" db="EMBL/GenBank/DDBJ databases">
        <authorList>
            <person name="Ruan W."/>
            <person name="Jeon C.O."/>
            <person name="Chun B.H."/>
        </authorList>
    </citation>
    <scope>NUCLEOTIDE SEQUENCE [LARGE SCALE GENOMIC DNA]</scope>
    <source>
        <strain evidence="1 2">TBZ9</strain>
    </source>
</reference>
<accession>A0A7Y3TWE6</accession>
<name>A0A7Y3TWE6_9GAMM</name>
<dbReference type="RefSeq" id="WP_171701954.1">
    <property type="nucleotide sequence ID" value="NZ_JABFHI010000002.1"/>
</dbReference>
<dbReference type="Proteomes" id="UP000588806">
    <property type="component" value="Unassembled WGS sequence"/>
</dbReference>
<protein>
    <submittedName>
        <fullName evidence="1">Uncharacterized protein</fullName>
    </submittedName>
</protein>
<keyword evidence="2" id="KW-1185">Reference proteome</keyword>
<proteinExistence type="predicted"/>
<sequence>MDGDAESYYFRRQIIEMAKLHDYYANCDNYKSWTRVVVYAEKIFEIVFSIHGYGHSNNGVMVVSGFTFEKIPSEDGSESTDAKPCNQDLFQFNYLEEKESIKKRFNDWLDESITFALAEWQRTIA</sequence>
<gene>
    <name evidence="1" type="ORF">HLB35_06460</name>
</gene>
<dbReference type="AlphaFoldDB" id="A0A7Y3TWE6"/>
<dbReference type="EMBL" id="JABFHI010000002">
    <property type="protein sequence ID" value="NOG31506.1"/>
    <property type="molecule type" value="Genomic_DNA"/>
</dbReference>
<organism evidence="1 2">
    <name type="scientific">Vreelandella azerica</name>
    <dbReference type="NCBI Taxonomy" id="2732867"/>
    <lineage>
        <taxon>Bacteria</taxon>
        <taxon>Pseudomonadati</taxon>
        <taxon>Pseudomonadota</taxon>
        <taxon>Gammaproteobacteria</taxon>
        <taxon>Oceanospirillales</taxon>
        <taxon>Halomonadaceae</taxon>
        <taxon>Vreelandella</taxon>
    </lineage>
</organism>
<evidence type="ECO:0000313" key="1">
    <source>
        <dbReference type="EMBL" id="NOG31506.1"/>
    </source>
</evidence>
<reference evidence="1 2" key="2">
    <citation type="submission" date="2020-06" db="EMBL/GenBank/DDBJ databases">
        <title>Halomonas songnenensis sp. nov., a moderately halophilic bacterium isolated from saline and alkaline soils.</title>
        <authorList>
            <person name="Jiang J."/>
            <person name="Pan Y."/>
        </authorList>
    </citation>
    <scope>NUCLEOTIDE SEQUENCE [LARGE SCALE GENOMIC DNA]</scope>
    <source>
        <strain evidence="1 2">TBZ9</strain>
    </source>
</reference>